<sequence length="396" mass="43622">MKNNIKRVISFALILIFTVLLMPLNSVNATVMEDGVKAEGMQIEAKSALLIEPSTGKVIYEKNPDEKFAPASVTKIMTMLLAMESVDSGKITLDDKVTCSENAKKMGGSTMLLDTGEIRTVAELLKGIAIASGNDASVAMSEYIGGTEADFVVSMNKRAQELGMTNTTFKNCNGLPAEGHLSTARDIAIMSRELLKHPTILKYTGTYMDSISEGRKSPIELVNHNKLVRFFEGCDGLKTGFTNEAKYCISATATRNGVRMLTVIMGAPTYKTRNRDAGILLNHGFSKYQGKKVLSKDEDVEKVLMDKQTDRFFMAKAKDDLTAILPKGSSGELEKKIIIDELKPEYKNGEIVGKCEVYLGEEKVGEVDIYSDRDIKKGNIFDNIKYNIKNLFEKGI</sequence>
<dbReference type="EMBL" id="FOMG01000001">
    <property type="protein sequence ID" value="SFC23298.1"/>
    <property type="molecule type" value="Genomic_DNA"/>
</dbReference>
<evidence type="ECO:0000256" key="14">
    <source>
        <dbReference type="PIRSR" id="PIRSR618044-2"/>
    </source>
</evidence>
<dbReference type="GO" id="GO:0008360">
    <property type="term" value="P:regulation of cell shape"/>
    <property type="evidence" value="ECO:0007669"/>
    <property type="project" value="UniProtKB-KW"/>
</dbReference>
<evidence type="ECO:0000256" key="9">
    <source>
        <dbReference type="ARBA" id="ARBA00022960"/>
    </source>
</evidence>
<evidence type="ECO:0000256" key="12">
    <source>
        <dbReference type="ARBA" id="ARBA00034000"/>
    </source>
</evidence>
<dbReference type="Pfam" id="PF07943">
    <property type="entry name" value="PBP5_C"/>
    <property type="match status" value="1"/>
</dbReference>
<evidence type="ECO:0000256" key="10">
    <source>
        <dbReference type="ARBA" id="ARBA00022984"/>
    </source>
</evidence>
<evidence type="ECO:0000256" key="6">
    <source>
        <dbReference type="ARBA" id="ARBA00022670"/>
    </source>
</evidence>
<accession>A0A1I1HMT9</accession>
<evidence type="ECO:0000256" key="4">
    <source>
        <dbReference type="ARBA" id="ARBA00012448"/>
    </source>
</evidence>
<evidence type="ECO:0000313" key="17">
    <source>
        <dbReference type="EMBL" id="SFC23298.1"/>
    </source>
</evidence>
<keyword evidence="5 17" id="KW-0121">Carboxypeptidase</keyword>
<evidence type="ECO:0000256" key="3">
    <source>
        <dbReference type="ARBA" id="ARBA00007164"/>
    </source>
</evidence>
<keyword evidence="7" id="KW-0732">Signal</keyword>
<dbReference type="InterPro" id="IPR018044">
    <property type="entry name" value="Peptidase_S11"/>
</dbReference>
<evidence type="ECO:0000256" key="1">
    <source>
        <dbReference type="ARBA" id="ARBA00003217"/>
    </source>
</evidence>
<comment type="similarity">
    <text evidence="3 15">Belongs to the peptidase S11 family.</text>
</comment>
<dbReference type="OrthoDB" id="9791132at2"/>
<dbReference type="GO" id="GO:0071555">
    <property type="term" value="P:cell wall organization"/>
    <property type="evidence" value="ECO:0007669"/>
    <property type="project" value="UniProtKB-KW"/>
</dbReference>
<dbReference type="SMART" id="SM00936">
    <property type="entry name" value="PBP5_C"/>
    <property type="match status" value="1"/>
</dbReference>
<dbReference type="Gene3D" id="2.60.410.10">
    <property type="entry name" value="D-Ala-D-Ala carboxypeptidase, C-terminal domain"/>
    <property type="match status" value="1"/>
</dbReference>
<dbReference type="InterPro" id="IPR012907">
    <property type="entry name" value="Peptidase_S11_C"/>
</dbReference>
<organism evidence="17 18">
    <name type="scientific">Clostridium uliginosum</name>
    <dbReference type="NCBI Taxonomy" id="119641"/>
    <lineage>
        <taxon>Bacteria</taxon>
        <taxon>Bacillati</taxon>
        <taxon>Bacillota</taxon>
        <taxon>Clostridia</taxon>
        <taxon>Eubacteriales</taxon>
        <taxon>Clostridiaceae</taxon>
        <taxon>Clostridium</taxon>
    </lineage>
</organism>
<evidence type="ECO:0000259" key="16">
    <source>
        <dbReference type="SMART" id="SM00936"/>
    </source>
</evidence>
<evidence type="ECO:0000256" key="5">
    <source>
        <dbReference type="ARBA" id="ARBA00022645"/>
    </source>
</evidence>
<dbReference type="Gene3D" id="3.40.710.10">
    <property type="entry name" value="DD-peptidase/beta-lactamase superfamily"/>
    <property type="match status" value="1"/>
</dbReference>
<dbReference type="InterPro" id="IPR037167">
    <property type="entry name" value="Peptidase_S11_C_sf"/>
</dbReference>
<name>A0A1I1HMT9_9CLOT</name>
<keyword evidence="10" id="KW-0573">Peptidoglycan synthesis</keyword>
<dbReference type="AlphaFoldDB" id="A0A1I1HMT9"/>
<dbReference type="Proteomes" id="UP000199263">
    <property type="component" value="Unassembled WGS sequence"/>
</dbReference>
<evidence type="ECO:0000256" key="11">
    <source>
        <dbReference type="ARBA" id="ARBA00023316"/>
    </source>
</evidence>
<dbReference type="SUPFAM" id="SSF56601">
    <property type="entry name" value="beta-lactamase/transpeptidase-like"/>
    <property type="match status" value="1"/>
</dbReference>
<evidence type="ECO:0000256" key="8">
    <source>
        <dbReference type="ARBA" id="ARBA00022801"/>
    </source>
</evidence>
<dbReference type="InterPro" id="IPR015956">
    <property type="entry name" value="Peniciliin-bd_prot_C_sf"/>
</dbReference>
<feature type="binding site" evidence="14">
    <location>
        <position position="238"/>
    </location>
    <ligand>
        <name>substrate</name>
    </ligand>
</feature>
<feature type="active site" description="Proton acceptor" evidence="13">
    <location>
        <position position="75"/>
    </location>
</feature>
<gene>
    <name evidence="17" type="ORF">SAMN05421842_101309</name>
</gene>
<keyword evidence="11" id="KW-0961">Cell wall biogenesis/degradation</keyword>
<dbReference type="GO" id="GO:0009002">
    <property type="term" value="F:serine-type D-Ala-D-Ala carboxypeptidase activity"/>
    <property type="evidence" value="ECO:0007669"/>
    <property type="project" value="UniProtKB-EC"/>
</dbReference>
<evidence type="ECO:0000313" key="18">
    <source>
        <dbReference type="Proteomes" id="UP000199263"/>
    </source>
</evidence>
<evidence type="ECO:0000256" key="7">
    <source>
        <dbReference type="ARBA" id="ARBA00022729"/>
    </source>
</evidence>
<dbReference type="PANTHER" id="PTHR21581">
    <property type="entry name" value="D-ALANYL-D-ALANINE CARBOXYPEPTIDASE"/>
    <property type="match status" value="1"/>
</dbReference>
<dbReference type="UniPathway" id="UPA00219"/>
<protein>
    <recommendedName>
        <fullName evidence="4">serine-type D-Ala-D-Ala carboxypeptidase</fullName>
        <ecNumber evidence="4">3.4.16.4</ecNumber>
    </recommendedName>
</protein>
<dbReference type="GO" id="GO:0009252">
    <property type="term" value="P:peptidoglycan biosynthetic process"/>
    <property type="evidence" value="ECO:0007669"/>
    <property type="project" value="UniProtKB-UniPathway"/>
</dbReference>
<keyword evidence="8" id="KW-0378">Hydrolase</keyword>
<evidence type="ECO:0000256" key="15">
    <source>
        <dbReference type="RuleBase" id="RU004016"/>
    </source>
</evidence>
<feature type="active site" evidence="13">
    <location>
        <position position="132"/>
    </location>
</feature>
<evidence type="ECO:0000256" key="13">
    <source>
        <dbReference type="PIRSR" id="PIRSR618044-1"/>
    </source>
</evidence>
<dbReference type="InterPro" id="IPR012338">
    <property type="entry name" value="Beta-lactam/transpept-like"/>
</dbReference>
<dbReference type="STRING" id="119641.SAMN05421842_101309"/>
<comment type="pathway">
    <text evidence="2">Cell wall biogenesis; peptidoglycan biosynthesis.</text>
</comment>
<proteinExistence type="inferred from homology"/>
<dbReference type="GO" id="GO:0006508">
    <property type="term" value="P:proteolysis"/>
    <property type="evidence" value="ECO:0007669"/>
    <property type="project" value="UniProtKB-KW"/>
</dbReference>
<keyword evidence="9" id="KW-0133">Cell shape</keyword>
<comment type="catalytic activity">
    <reaction evidence="12">
        <text>Preferential cleavage: (Ac)2-L-Lys-D-Ala-|-D-Ala. Also transpeptidation of peptidyl-alanyl moieties that are N-acyl substituents of D-alanine.</text>
        <dbReference type="EC" id="3.4.16.4"/>
    </reaction>
</comment>
<keyword evidence="6" id="KW-0645">Protease</keyword>
<dbReference type="RefSeq" id="WP_090088123.1">
    <property type="nucleotide sequence ID" value="NZ_FOMG01000001.1"/>
</dbReference>
<reference evidence="17 18" key="1">
    <citation type="submission" date="2016-10" db="EMBL/GenBank/DDBJ databases">
        <authorList>
            <person name="de Groot N.N."/>
        </authorList>
    </citation>
    <scope>NUCLEOTIDE SEQUENCE [LARGE SCALE GENOMIC DNA]</scope>
    <source>
        <strain evidence="17 18">DSM 12992</strain>
    </source>
</reference>
<dbReference type="PANTHER" id="PTHR21581:SF6">
    <property type="entry name" value="TRAFFICKING PROTEIN PARTICLE COMPLEX SUBUNIT 12"/>
    <property type="match status" value="1"/>
</dbReference>
<dbReference type="Pfam" id="PF00768">
    <property type="entry name" value="Peptidase_S11"/>
    <property type="match status" value="1"/>
</dbReference>
<dbReference type="PRINTS" id="PR00725">
    <property type="entry name" value="DADACBPTASE1"/>
</dbReference>
<evidence type="ECO:0000256" key="2">
    <source>
        <dbReference type="ARBA" id="ARBA00004752"/>
    </source>
</evidence>
<comment type="function">
    <text evidence="1">Removes C-terminal D-alanyl residues from sugar-peptide cell wall precursors.</text>
</comment>
<feature type="active site" description="Acyl-ester intermediate" evidence="13">
    <location>
        <position position="72"/>
    </location>
</feature>
<dbReference type="InterPro" id="IPR001967">
    <property type="entry name" value="Peptidase_S11_N"/>
</dbReference>
<feature type="domain" description="Peptidase S11 D-Ala-D-Ala carboxypeptidase A C-terminal" evidence="16">
    <location>
        <begin position="288"/>
        <end position="377"/>
    </location>
</feature>
<keyword evidence="18" id="KW-1185">Reference proteome</keyword>
<dbReference type="SUPFAM" id="SSF69189">
    <property type="entry name" value="Penicillin-binding protein associated domain"/>
    <property type="match status" value="1"/>
</dbReference>
<dbReference type="EC" id="3.4.16.4" evidence="4"/>